<dbReference type="EMBL" id="JAMRDG010000001">
    <property type="protein sequence ID" value="KAJ3700141.1"/>
    <property type="molecule type" value="Genomic_DNA"/>
</dbReference>
<keyword evidence="1" id="KW-0479">Metal-binding</keyword>
<organism evidence="4 5">
    <name type="scientific">Rhynchospora tenuis</name>
    <dbReference type="NCBI Taxonomy" id="198213"/>
    <lineage>
        <taxon>Eukaryota</taxon>
        <taxon>Viridiplantae</taxon>
        <taxon>Streptophyta</taxon>
        <taxon>Embryophyta</taxon>
        <taxon>Tracheophyta</taxon>
        <taxon>Spermatophyta</taxon>
        <taxon>Magnoliopsida</taxon>
        <taxon>Liliopsida</taxon>
        <taxon>Poales</taxon>
        <taxon>Cyperaceae</taxon>
        <taxon>Cyperoideae</taxon>
        <taxon>Rhynchosporeae</taxon>
        <taxon>Rhynchospora</taxon>
    </lineage>
</organism>
<comment type="caution">
    <text evidence="4">The sequence shown here is derived from an EMBL/GenBank/DDBJ whole genome shotgun (WGS) entry which is preliminary data.</text>
</comment>
<dbReference type="InterPro" id="IPR013083">
    <property type="entry name" value="Znf_RING/FYVE/PHD"/>
</dbReference>
<dbReference type="AlphaFoldDB" id="A0AAD5ZLI8"/>
<feature type="domain" description="RING-type" evidence="3">
    <location>
        <begin position="74"/>
        <end position="116"/>
    </location>
</feature>
<dbReference type="SUPFAM" id="SSF57850">
    <property type="entry name" value="RING/U-box"/>
    <property type="match status" value="1"/>
</dbReference>
<keyword evidence="1" id="KW-0862">Zinc</keyword>
<evidence type="ECO:0000256" key="2">
    <source>
        <dbReference type="SAM" id="Phobius"/>
    </source>
</evidence>
<evidence type="ECO:0000256" key="1">
    <source>
        <dbReference type="PROSITE-ProRule" id="PRU00175"/>
    </source>
</evidence>
<proteinExistence type="predicted"/>
<reference evidence="4 5" key="1">
    <citation type="journal article" date="2022" name="Cell">
        <title>Repeat-based holocentromeres influence genome architecture and karyotype evolution.</title>
        <authorList>
            <person name="Hofstatter P.G."/>
            <person name="Thangavel G."/>
            <person name="Lux T."/>
            <person name="Neumann P."/>
            <person name="Vondrak T."/>
            <person name="Novak P."/>
            <person name="Zhang M."/>
            <person name="Costa L."/>
            <person name="Castellani M."/>
            <person name="Scott A."/>
            <person name="Toegelov H."/>
            <person name="Fuchs J."/>
            <person name="Mata-Sucre Y."/>
            <person name="Dias Y."/>
            <person name="Vanzela A.L.L."/>
            <person name="Huettel B."/>
            <person name="Almeida C.C.S."/>
            <person name="Simkova H."/>
            <person name="Souza G."/>
            <person name="Pedrosa-Harand A."/>
            <person name="Macas J."/>
            <person name="Mayer K.F.X."/>
            <person name="Houben A."/>
            <person name="Marques A."/>
        </authorList>
    </citation>
    <scope>NUCLEOTIDE SEQUENCE [LARGE SCALE GENOMIC DNA]</scope>
    <source>
        <strain evidence="4">RhyTen1mFocal</strain>
    </source>
</reference>
<dbReference type="Pfam" id="PF13639">
    <property type="entry name" value="zf-RING_2"/>
    <property type="match status" value="1"/>
</dbReference>
<keyword evidence="5" id="KW-1185">Reference proteome</keyword>
<protein>
    <recommendedName>
        <fullName evidence="3">RING-type domain-containing protein</fullName>
    </recommendedName>
</protein>
<dbReference type="PANTHER" id="PTHR47035:SF3">
    <property type="entry name" value="OS11G0150450 PROTEIN"/>
    <property type="match status" value="1"/>
</dbReference>
<dbReference type="SMART" id="SM00184">
    <property type="entry name" value="RING"/>
    <property type="match status" value="1"/>
</dbReference>
<evidence type="ECO:0000259" key="3">
    <source>
        <dbReference type="PROSITE" id="PS50089"/>
    </source>
</evidence>
<dbReference type="InterPro" id="IPR001841">
    <property type="entry name" value="Znf_RING"/>
</dbReference>
<evidence type="ECO:0000313" key="5">
    <source>
        <dbReference type="Proteomes" id="UP001210211"/>
    </source>
</evidence>
<dbReference type="Proteomes" id="UP001210211">
    <property type="component" value="Unassembled WGS sequence"/>
</dbReference>
<feature type="transmembrane region" description="Helical" evidence="2">
    <location>
        <begin position="6"/>
        <end position="26"/>
    </location>
</feature>
<sequence>MATGTSMIITLIGFSISASFIIYIFIRFICARFQLSFTSPFSHSHMERGMNGLEAVMAASFPVKEFGVEKDYQCTVCLTDYKKDDILRILPICTHTFHLVCIDQWLKQHSTCPISRVSMG</sequence>
<name>A0AAD5ZLI8_9POAL</name>
<evidence type="ECO:0000313" key="4">
    <source>
        <dbReference type="EMBL" id="KAJ3700141.1"/>
    </source>
</evidence>
<keyword evidence="2" id="KW-0472">Membrane</keyword>
<dbReference type="PROSITE" id="PS50089">
    <property type="entry name" value="ZF_RING_2"/>
    <property type="match status" value="1"/>
</dbReference>
<keyword evidence="2" id="KW-1133">Transmembrane helix</keyword>
<dbReference type="Gene3D" id="3.30.40.10">
    <property type="entry name" value="Zinc/RING finger domain, C3HC4 (zinc finger)"/>
    <property type="match status" value="1"/>
</dbReference>
<dbReference type="PANTHER" id="PTHR47035">
    <property type="entry name" value="OS11G0150450 PROTEIN"/>
    <property type="match status" value="1"/>
</dbReference>
<keyword evidence="2" id="KW-0812">Transmembrane</keyword>
<keyword evidence="1" id="KW-0863">Zinc-finger</keyword>
<dbReference type="InterPro" id="IPR053070">
    <property type="entry name" value="RING-type_E3_ubiquitin-ligase"/>
</dbReference>
<dbReference type="GO" id="GO:0008270">
    <property type="term" value="F:zinc ion binding"/>
    <property type="evidence" value="ECO:0007669"/>
    <property type="project" value="UniProtKB-KW"/>
</dbReference>
<gene>
    <name evidence="4" type="ORF">LUZ61_003846</name>
</gene>
<accession>A0AAD5ZLI8</accession>